<evidence type="ECO:0000259" key="3">
    <source>
        <dbReference type="PROSITE" id="PS50102"/>
    </source>
</evidence>
<reference evidence="4 5" key="1">
    <citation type="submission" date="2020-08" db="EMBL/GenBank/DDBJ databases">
        <title>Genomic Encyclopedia of Type Strains, Phase IV (KMG-IV): sequencing the most valuable type-strain genomes for metagenomic binning, comparative biology and taxonomic classification.</title>
        <authorList>
            <person name="Goeker M."/>
        </authorList>
    </citation>
    <scope>NUCLEOTIDE SEQUENCE [LARGE SCALE GENOMIC DNA]</scope>
    <source>
        <strain evidence="4 5">DSM 103725</strain>
    </source>
</reference>
<protein>
    <submittedName>
        <fullName evidence="4">RNA recognition motif-containing protein</fullName>
    </submittedName>
</protein>
<dbReference type="PROSITE" id="PS50102">
    <property type="entry name" value="RRM"/>
    <property type="match status" value="1"/>
</dbReference>
<gene>
    <name evidence="4" type="ORF">HNQ40_001949</name>
</gene>
<feature type="domain" description="RRM" evidence="3">
    <location>
        <begin position="2"/>
        <end position="80"/>
    </location>
</feature>
<dbReference type="InterPro" id="IPR048289">
    <property type="entry name" value="RRM2_NsCP33-like"/>
</dbReference>
<keyword evidence="5" id="KW-1185">Reference proteome</keyword>
<evidence type="ECO:0000256" key="1">
    <source>
        <dbReference type="ARBA" id="ARBA00022884"/>
    </source>
</evidence>
<dbReference type="Pfam" id="PF00076">
    <property type="entry name" value="RRM_1"/>
    <property type="match status" value="1"/>
</dbReference>
<dbReference type="Proteomes" id="UP000541810">
    <property type="component" value="Unassembled WGS sequence"/>
</dbReference>
<feature type="compositionally biased region" description="Polar residues" evidence="2">
    <location>
        <begin position="86"/>
        <end position="119"/>
    </location>
</feature>
<proteinExistence type="predicted"/>
<dbReference type="InterPro" id="IPR052462">
    <property type="entry name" value="SLIRP/GR-RBP-like"/>
</dbReference>
<dbReference type="CDD" id="cd21608">
    <property type="entry name" value="RRM2_NsCP33_like"/>
    <property type="match status" value="1"/>
</dbReference>
<dbReference type="Gene3D" id="3.30.70.330">
    <property type="match status" value="1"/>
</dbReference>
<dbReference type="InterPro" id="IPR000504">
    <property type="entry name" value="RRM_dom"/>
</dbReference>
<accession>A0A7X0LLN2</accession>
<feature type="compositionally biased region" description="Polar residues" evidence="2">
    <location>
        <begin position="130"/>
        <end position="149"/>
    </location>
</feature>
<dbReference type="SUPFAM" id="SSF54928">
    <property type="entry name" value="RNA-binding domain, RBD"/>
    <property type="match status" value="1"/>
</dbReference>
<name>A0A7X0LLN2_9BACT</name>
<dbReference type="GO" id="GO:0003723">
    <property type="term" value="F:RNA binding"/>
    <property type="evidence" value="ECO:0007669"/>
    <property type="project" value="UniProtKB-KW"/>
</dbReference>
<dbReference type="SMART" id="SM00360">
    <property type="entry name" value="RRM"/>
    <property type="match status" value="1"/>
</dbReference>
<evidence type="ECO:0000313" key="4">
    <source>
        <dbReference type="EMBL" id="MBB6430143.1"/>
    </source>
</evidence>
<evidence type="ECO:0000256" key="2">
    <source>
        <dbReference type="SAM" id="MobiDB-lite"/>
    </source>
</evidence>
<dbReference type="PANTHER" id="PTHR48027">
    <property type="entry name" value="HETEROGENEOUS NUCLEAR RIBONUCLEOPROTEIN 87F-RELATED"/>
    <property type="match status" value="1"/>
</dbReference>
<keyword evidence="1" id="KW-0694">RNA-binding</keyword>
<comment type="caution">
    <text evidence="4">The sequence shown here is derived from an EMBL/GenBank/DDBJ whole genome shotgun (WGS) entry which is preliminary data.</text>
</comment>
<dbReference type="InterPro" id="IPR012677">
    <property type="entry name" value="Nucleotide-bd_a/b_plait_sf"/>
</dbReference>
<dbReference type="RefSeq" id="WP_221435469.1">
    <property type="nucleotide sequence ID" value="NZ_JACHGY010000001.1"/>
</dbReference>
<organism evidence="4 5">
    <name type="scientific">Algisphaera agarilytica</name>
    <dbReference type="NCBI Taxonomy" id="1385975"/>
    <lineage>
        <taxon>Bacteria</taxon>
        <taxon>Pseudomonadati</taxon>
        <taxon>Planctomycetota</taxon>
        <taxon>Phycisphaerae</taxon>
        <taxon>Phycisphaerales</taxon>
        <taxon>Phycisphaeraceae</taxon>
        <taxon>Algisphaera</taxon>
    </lineage>
</organism>
<feature type="region of interest" description="Disordered" evidence="2">
    <location>
        <begin position="62"/>
        <end position="149"/>
    </location>
</feature>
<sequence length="149" mass="16358">MTNIYVGNLPYSVEEEDLVEYFKQWGPVERATLVFDRETGRPRGFGFVEMDDAESAQKAIEEAHGKEFQGRPLTVNEARPRGSGRGNTSGYATRGNKPQNFSSPTPQPPAQNGYSNQSPTPMPPRDTPRSSDTPSQSPGGAGYSNQVYQ</sequence>
<dbReference type="InterPro" id="IPR035979">
    <property type="entry name" value="RBD_domain_sf"/>
</dbReference>
<dbReference type="AlphaFoldDB" id="A0A7X0LLN2"/>
<dbReference type="EMBL" id="JACHGY010000001">
    <property type="protein sequence ID" value="MBB6430143.1"/>
    <property type="molecule type" value="Genomic_DNA"/>
</dbReference>
<evidence type="ECO:0000313" key="5">
    <source>
        <dbReference type="Proteomes" id="UP000541810"/>
    </source>
</evidence>